<evidence type="ECO:0000256" key="1">
    <source>
        <dbReference type="ARBA" id="ARBA00004141"/>
    </source>
</evidence>
<sequence>MPSPTPDRRAGTEMATQETGRTAGTPLRLPDPPAALLKRRVGVATALKFFGPGAIIASLTIGSGESILASREGAVFGYTVLWAVVVGALAKGALVYASNRHITLTGEHPMTRLAKVLPGPRGWFPVLLALICLASFPGWASGVTVALGDYLESLGAGNATAYAVGALLFAALLSWVGGYTVLEKVQVAIAGLMVVLVLVAVFAAQPDWLGVLGGLVPSGFEYEPFVADKYPDIAETSVWVELAVFMGGLGGGMYDYIGYTGMLREKKWGMLGHREADAIGRELATLGRKDRIPLSAEPGDVANARAWSRAPLFDMLAAFLALGVIAAAFMINGAAILGDREQVPEGNDVLTHQSQFLSAVAPVFESFYVVAIVMVLFGTAYAVWEAYSWTMYESLSAVSEKVRARGQRGIRPYVYAWTGIGSLLMIASGASFVSLITPASILGGVFACGIYGAGLLWVDRVNLPAPYRMSAPLRAMVAVGSAFLTVCGVVAMLAYAEVIG</sequence>
<dbReference type="KEGG" id="sarm:DVA86_22380"/>
<organism evidence="7 8">
    <name type="scientific">Streptomyces armeniacus</name>
    <dbReference type="NCBI Taxonomy" id="83291"/>
    <lineage>
        <taxon>Bacteria</taxon>
        <taxon>Bacillati</taxon>
        <taxon>Actinomycetota</taxon>
        <taxon>Actinomycetes</taxon>
        <taxon>Kitasatosporales</taxon>
        <taxon>Streptomycetaceae</taxon>
        <taxon>Streptomyces</taxon>
    </lineage>
</organism>
<gene>
    <name evidence="7" type="ORF">DVA86_22380</name>
</gene>
<feature type="transmembrane region" description="Helical" evidence="6">
    <location>
        <begin position="75"/>
        <end position="97"/>
    </location>
</feature>
<feature type="transmembrane region" description="Helical" evidence="6">
    <location>
        <begin position="356"/>
        <end position="384"/>
    </location>
</feature>
<dbReference type="AlphaFoldDB" id="A0A345XTL6"/>
<protein>
    <recommendedName>
        <fullName evidence="9">Divalent metal cation transporter</fullName>
    </recommendedName>
</protein>
<feature type="transmembrane region" description="Helical" evidence="6">
    <location>
        <begin position="439"/>
        <end position="459"/>
    </location>
</feature>
<dbReference type="EMBL" id="CP031320">
    <property type="protein sequence ID" value="AXK34982.1"/>
    <property type="molecule type" value="Genomic_DNA"/>
</dbReference>
<feature type="compositionally biased region" description="Basic and acidic residues" evidence="5">
    <location>
        <begin position="1"/>
        <end position="11"/>
    </location>
</feature>
<proteinExistence type="predicted"/>
<feature type="transmembrane region" description="Helical" evidence="6">
    <location>
        <begin position="471"/>
        <end position="496"/>
    </location>
</feature>
<comment type="subcellular location">
    <subcellularLocation>
        <location evidence="1">Membrane</location>
        <topology evidence="1">Multi-pass membrane protein</topology>
    </subcellularLocation>
</comment>
<evidence type="ECO:0000256" key="4">
    <source>
        <dbReference type="ARBA" id="ARBA00023136"/>
    </source>
</evidence>
<dbReference type="NCBIfam" id="NF037982">
    <property type="entry name" value="Nramp_1"/>
    <property type="match status" value="1"/>
</dbReference>
<dbReference type="GO" id="GO:0046873">
    <property type="term" value="F:metal ion transmembrane transporter activity"/>
    <property type="evidence" value="ECO:0007669"/>
    <property type="project" value="InterPro"/>
</dbReference>
<feature type="transmembrane region" description="Helical" evidence="6">
    <location>
        <begin position="187"/>
        <end position="205"/>
    </location>
</feature>
<evidence type="ECO:0000256" key="6">
    <source>
        <dbReference type="SAM" id="Phobius"/>
    </source>
</evidence>
<dbReference type="Pfam" id="PF01566">
    <property type="entry name" value="Nramp"/>
    <property type="match status" value="1"/>
</dbReference>
<dbReference type="Proteomes" id="UP000254425">
    <property type="component" value="Chromosome"/>
</dbReference>
<evidence type="ECO:0000313" key="7">
    <source>
        <dbReference type="EMBL" id="AXK34982.1"/>
    </source>
</evidence>
<evidence type="ECO:0000313" key="8">
    <source>
        <dbReference type="Proteomes" id="UP000254425"/>
    </source>
</evidence>
<keyword evidence="2 6" id="KW-0812">Transmembrane</keyword>
<keyword evidence="8" id="KW-1185">Reference proteome</keyword>
<evidence type="ECO:0000256" key="5">
    <source>
        <dbReference type="SAM" id="MobiDB-lite"/>
    </source>
</evidence>
<keyword evidence="3 6" id="KW-1133">Transmembrane helix</keyword>
<feature type="transmembrane region" description="Helical" evidence="6">
    <location>
        <begin position="122"/>
        <end position="140"/>
    </location>
</feature>
<dbReference type="InterPro" id="IPR001046">
    <property type="entry name" value="NRAMP_fam"/>
</dbReference>
<dbReference type="GO" id="GO:0016020">
    <property type="term" value="C:membrane"/>
    <property type="evidence" value="ECO:0007669"/>
    <property type="project" value="UniProtKB-SubCell"/>
</dbReference>
<feature type="transmembrane region" description="Helical" evidence="6">
    <location>
        <begin position="413"/>
        <end position="433"/>
    </location>
</feature>
<feature type="transmembrane region" description="Helical" evidence="6">
    <location>
        <begin position="238"/>
        <end position="257"/>
    </location>
</feature>
<feature type="transmembrane region" description="Helical" evidence="6">
    <location>
        <begin position="49"/>
        <end position="69"/>
    </location>
</feature>
<feature type="transmembrane region" description="Helical" evidence="6">
    <location>
        <begin position="315"/>
        <end position="336"/>
    </location>
</feature>
<accession>A0A345XTL6</accession>
<evidence type="ECO:0000256" key="3">
    <source>
        <dbReference type="ARBA" id="ARBA00022989"/>
    </source>
</evidence>
<evidence type="ECO:0008006" key="9">
    <source>
        <dbReference type="Google" id="ProtNLM"/>
    </source>
</evidence>
<evidence type="ECO:0000256" key="2">
    <source>
        <dbReference type="ARBA" id="ARBA00022692"/>
    </source>
</evidence>
<name>A0A345XTL6_9ACTN</name>
<reference evidence="7 8" key="1">
    <citation type="submission" date="2018-07" db="EMBL/GenBank/DDBJ databases">
        <title>Draft genome of the type strain Streptomyces armeniacus ATCC 15676.</title>
        <authorList>
            <person name="Labana P."/>
            <person name="Gosse J.T."/>
            <person name="Boddy C.N."/>
        </authorList>
    </citation>
    <scope>NUCLEOTIDE SEQUENCE [LARGE SCALE GENOMIC DNA]</scope>
    <source>
        <strain evidence="7 8">ATCC 15676</strain>
    </source>
</reference>
<keyword evidence="4 6" id="KW-0472">Membrane</keyword>
<feature type="region of interest" description="Disordered" evidence="5">
    <location>
        <begin position="1"/>
        <end position="30"/>
    </location>
</feature>
<feature type="transmembrane region" description="Helical" evidence="6">
    <location>
        <begin position="160"/>
        <end position="182"/>
    </location>
</feature>